<dbReference type="Proteomes" id="UP001465668">
    <property type="component" value="Unassembled WGS sequence"/>
</dbReference>
<evidence type="ECO:0000313" key="2">
    <source>
        <dbReference type="EMBL" id="KAK9779487.1"/>
    </source>
</evidence>
<dbReference type="Pfam" id="PF20150">
    <property type="entry name" value="2EXR"/>
    <property type="match status" value="1"/>
</dbReference>
<dbReference type="InterPro" id="IPR045518">
    <property type="entry name" value="2EXR"/>
</dbReference>
<keyword evidence="3" id="KW-1185">Reference proteome</keyword>
<comment type="caution">
    <text evidence="2">The sequence shown here is derived from an EMBL/GenBank/DDBJ whole genome shotgun (WGS) entry which is preliminary data.</text>
</comment>
<organism evidence="2 3">
    <name type="scientific">Seiridium cardinale</name>
    <dbReference type="NCBI Taxonomy" id="138064"/>
    <lineage>
        <taxon>Eukaryota</taxon>
        <taxon>Fungi</taxon>
        <taxon>Dikarya</taxon>
        <taxon>Ascomycota</taxon>
        <taxon>Pezizomycotina</taxon>
        <taxon>Sordariomycetes</taxon>
        <taxon>Xylariomycetidae</taxon>
        <taxon>Amphisphaeriales</taxon>
        <taxon>Sporocadaceae</taxon>
        <taxon>Seiridium</taxon>
    </lineage>
</organism>
<proteinExistence type="predicted"/>
<sequence length="315" mass="36513">MSTFYELRMLNKMSQYSIKENAQSMLKAHDDWKTGKMDEAELGRRIRLSRANRSAVISTMVNVARIMQSQPKESRYILTIIEMCGEIVSIAAYPRADKPTPLAGFPSFLKLPNEIRFRIYDFYLNPNPVNVAMMPYKKLGQCRCAAHNLPAPYAKRNISLALASRQMRDEVLAYFYKDKTIFFSCACEMGEYLRNNLFMRQHIRKVKFQWWGDQADRGILELRNCSVEALTVVISRLTMAEPTHREAELRRFFARLRNKLGFPEALGFEELSALRGLQEVNVELANKKRANDVCALEDKHALSRWLEKLKEPAQD</sequence>
<name>A0ABR2Y0I8_9PEZI</name>
<protein>
    <submittedName>
        <fullName evidence="2">F-box domain-containing protein</fullName>
    </submittedName>
</protein>
<feature type="domain" description="2EXR" evidence="1">
    <location>
        <begin position="105"/>
        <end position="185"/>
    </location>
</feature>
<evidence type="ECO:0000313" key="3">
    <source>
        <dbReference type="Proteomes" id="UP001465668"/>
    </source>
</evidence>
<dbReference type="EMBL" id="JARVKM010000010">
    <property type="protein sequence ID" value="KAK9779487.1"/>
    <property type="molecule type" value="Genomic_DNA"/>
</dbReference>
<reference evidence="2 3" key="1">
    <citation type="submission" date="2024-02" db="EMBL/GenBank/DDBJ databases">
        <title>First draft genome assembly of two strains of Seiridium cardinale.</title>
        <authorList>
            <person name="Emiliani G."/>
            <person name="Scali E."/>
        </authorList>
    </citation>
    <scope>NUCLEOTIDE SEQUENCE [LARGE SCALE GENOMIC DNA]</scope>
    <source>
        <strain evidence="2 3">BM-138-000479</strain>
    </source>
</reference>
<gene>
    <name evidence="2" type="ORF">SCAR479_03553</name>
</gene>
<evidence type="ECO:0000259" key="1">
    <source>
        <dbReference type="Pfam" id="PF20150"/>
    </source>
</evidence>
<accession>A0ABR2Y0I8</accession>